<dbReference type="SUPFAM" id="SSF51419">
    <property type="entry name" value="PLP-binding barrel"/>
    <property type="match status" value="1"/>
</dbReference>
<organism evidence="6 7">
    <name type="scientific">Ferrimonas lipolytica</name>
    <dbReference type="NCBI Taxonomy" id="2724191"/>
    <lineage>
        <taxon>Bacteria</taxon>
        <taxon>Pseudomonadati</taxon>
        <taxon>Pseudomonadota</taxon>
        <taxon>Gammaproteobacteria</taxon>
        <taxon>Alteromonadales</taxon>
        <taxon>Ferrimonadaceae</taxon>
        <taxon>Ferrimonas</taxon>
    </lineage>
</organism>
<comment type="cofactor">
    <cofactor evidence="3">
        <name>pyridoxal 5'-phosphate</name>
        <dbReference type="ChEBI" id="CHEBI:597326"/>
    </cofactor>
</comment>
<reference evidence="6 7" key="1">
    <citation type="submission" date="2020-04" db="EMBL/GenBank/DDBJ databases">
        <title>Ferrimonas sp. S7 isolated from sea water.</title>
        <authorList>
            <person name="Bae S.S."/>
            <person name="Baek K."/>
        </authorList>
    </citation>
    <scope>NUCLEOTIDE SEQUENCE [LARGE SCALE GENOMIC DNA]</scope>
    <source>
        <strain evidence="6 7">S7</strain>
    </source>
</reference>
<gene>
    <name evidence="6" type="ORF">HER31_01700</name>
</gene>
<dbReference type="GO" id="GO:0030170">
    <property type="term" value="F:pyridoxal phosphate binding"/>
    <property type="evidence" value="ECO:0007669"/>
    <property type="project" value="UniProtKB-UniRule"/>
</dbReference>
<dbReference type="RefSeq" id="WP_168658985.1">
    <property type="nucleotide sequence ID" value="NZ_CP051180.1"/>
</dbReference>
<evidence type="ECO:0000313" key="7">
    <source>
        <dbReference type="Proteomes" id="UP000501602"/>
    </source>
</evidence>
<evidence type="ECO:0000256" key="3">
    <source>
        <dbReference type="PIRSR" id="PIRSR004848-1"/>
    </source>
</evidence>
<dbReference type="PIRSF" id="PIRSF004848">
    <property type="entry name" value="YBL036c_PLPDEIII"/>
    <property type="match status" value="1"/>
</dbReference>
<dbReference type="PROSITE" id="PS01211">
    <property type="entry name" value="UPF0001"/>
    <property type="match status" value="1"/>
</dbReference>
<evidence type="ECO:0000256" key="2">
    <source>
        <dbReference type="HAMAP-Rule" id="MF_02087"/>
    </source>
</evidence>
<name>A0A6H1U9L9_9GAMM</name>
<dbReference type="PANTHER" id="PTHR10146">
    <property type="entry name" value="PROLINE SYNTHETASE CO-TRANSCRIBED BACTERIAL HOMOLOG PROTEIN"/>
    <property type="match status" value="1"/>
</dbReference>
<dbReference type="PANTHER" id="PTHR10146:SF14">
    <property type="entry name" value="PYRIDOXAL PHOSPHATE HOMEOSTASIS PROTEIN"/>
    <property type="match status" value="1"/>
</dbReference>
<evidence type="ECO:0000259" key="5">
    <source>
        <dbReference type="Pfam" id="PF01168"/>
    </source>
</evidence>
<dbReference type="InterPro" id="IPR011078">
    <property type="entry name" value="PyrdxlP_homeostasis"/>
</dbReference>
<dbReference type="KEGG" id="fes:HER31_01700"/>
<feature type="domain" description="Alanine racemase N-terminal" evidence="5">
    <location>
        <begin position="16"/>
        <end position="227"/>
    </location>
</feature>
<dbReference type="Gene3D" id="3.20.20.10">
    <property type="entry name" value="Alanine racemase"/>
    <property type="match status" value="1"/>
</dbReference>
<dbReference type="FunFam" id="3.20.20.10:FF:000004">
    <property type="entry name" value="Pyridoxal phosphate homeostasis protein"/>
    <property type="match status" value="1"/>
</dbReference>
<evidence type="ECO:0000256" key="4">
    <source>
        <dbReference type="RuleBase" id="RU004514"/>
    </source>
</evidence>
<proteinExistence type="inferred from homology"/>
<dbReference type="Proteomes" id="UP000501602">
    <property type="component" value="Chromosome"/>
</dbReference>
<evidence type="ECO:0000256" key="1">
    <source>
        <dbReference type="ARBA" id="ARBA00022898"/>
    </source>
</evidence>
<protein>
    <recommendedName>
        <fullName evidence="2">Pyridoxal phosphate homeostasis protein</fullName>
        <shortName evidence="2">PLP homeostasis protein</shortName>
    </recommendedName>
</protein>
<evidence type="ECO:0000313" key="6">
    <source>
        <dbReference type="EMBL" id="QIZ75724.1"/>
    </source>
</evidence>
<comment type="function">
    <text evidence="2">Pyridoxal 5'-phosphate (PLP)-binding protein, which is involved in PLP homeostasis.</text>
</comment>
<dbReference type="InterPro" id="IPR001608">
    <property type="entry name" value="Ala_racemase_N"/>
</dbReference>
<dbReference type="NCBIfam" id="TIGR00044">
    <property type="entry name" value="YggS family pyridoxal phosphate-dependent enzyme"/>
    <property type="match status" value="1"/>
</dbReference>
<dbReference type="HAMAP" id="MF_02087">
    <property type="entry name" value="PLP_homeostasis"/>
    <property type="match status" value="1"/>
</dbReference>
<feature type="modified residue" description="N6-(pyridoxal phosphate)lysine" evidence="2 3">
    <location>
        <position position="36"/>
    </location>
</feature>
<dbReference type="CDD" id="cd06824">
    <property type="entry name" value="PLPDE_III_Yggs_like"/>
    <property type="match status" value="1"/>
</dbReference>
<keyword evidence="7" id="KW-1185">Reference proteome</keyword>
<comment type="similarity">
    <text evidence="2 4">Belongs to the pyridoxal phosphate-binding protein YggS/PROSC family.</text>
</comment>
<dbReference type="EMBL" id="CP051180">
    <property type="protein sequence ID" value="QIZ75724.1"/>
    <property type="molecule type" value="Genomic_DNA"/>
</dbReference>
<accession>A0A6H1U9L9</accession>
<dbReference type="Pfam" id="PF01168">
    <property type="entry name" value="Ala_racemase_N"/>
    <property type="match status" value="1"/>
</dbReference>
<dbReference type="AlphaFoldDB" id="A0A6H1U9L9"/>
<dbReference type="InterPro" id="IPR029066">
    <property type="entry name" value="PLP-binding_barrel"/>
</dbReference>
<keyword evidence="1 2" id="KW-0663">Pyridoxal phosphate</keyword>
<sequence length="228" mass="24974">MATLAERLVEAHNRINNAAAIANRSPEEITLLAVSKTKPASMIVEAYDAGCRHFGENYLQEGVEKIAELSQLDDIVWHFIGPLQSNKTRPVAEHFDWMHTLDRSKIAQRLNDQRPTGKPPLNVCLQVNISNEASKSGVSVAKLPQLAVAVAAMPNLRLRGLMAIPAASNDPAQQRLAFAQMKQLLQQLQQTHPQLDTLSMGMSTDMDAAILEGSTMVRIGTAIFGTRN</sequence>